<evidence type="ECO:0000259" key="1">
    <source>
        <dbReference type="Pfam" id="PF07879"/>
    </source>
</evidence>
<accession>A0A235BR16</accession>
<sequence>MRIIKKYATRRMYDVEDSRFITLAKIADLIAAGEEIRVIDDKTGNDITPTVLAQIILEQQRGGQNLSSVPGLLRELIKKGTSSVLDFLEKPVFGHLGLISLTEEKAKEIIGRLVKIGKVSMGERDNILKGLLAKAEDSKRMLESFIKETIARMNIPSRAELEKLEGEVRELNKRLSAST</sequence>
<name>A0A235BR16_UNCW3</name>
<protein>
    <recommendedName>
        <fullName evidence="1">PHA accumulation regulator DNA-binding N-terminal domain-containing protein</fullName>
    </recommendedName>
</protein>
<reference evidence="2 3" key="1">
    <citation type="submission" date="2017-07" db="EMBL/GenBank/DDBJ databases">
        <title>Recovery of genomes from metagenomes via a dereplication, aggregation, and scoring strategy.</title>
        <authorList>
            <person name="Sieber C.M."/>
            <person name="Probst A.J."/>
            <person name="Sharrar A."/>
            <person name="Thomas B.C."/>
            <person name="Hess M."/>
            <person name="Tringe S.G."/>
            <person name="Banfield J.F."/>
        </authorList>
    </citation>
    <scope>NUCLEOTIDE SEQUENCE [LARGE SCALE GENOMIC DNA]</scope>
    <source>
        <strain evidence="2">JGI_Cruoil_03_44_89</strain>
    </source>
</reference>
<organism evidence="2 3">
    <name type="scientific">candidate division WOR-3 bacterium JGI_Cruoil_03_44_89</name>
    <dbReference type="NCBI Taxonomy" id="1973748"/>
    <lineage>
        <taxon>Bacteria</taxon>
        <taxon>Bacteria division WOR-3</taxon>
    </lineage>
</organism>
<dbReference type="AlphaFoldDB" id="A0A235BR16"/>
<evidence type="ECO:0000313" key="2">
    <source>
        <dbReference type="EMBL" id="OYD14656.1"/>
    </source>
</evidence>
<dbReference type="EMBL" id="NOZQ01000168">
    <property type="protein sequence ID" value="OYD14656.1"/>
    <property type="molecule type" value="Genomic_DNA"/>
</dbReference>
<proteinExistence type="predicted"/>
<dbReference type="Proteomes" id="UP000215215">
    <property type="component" value="Unassembled WGS sequence"/>
</dbReference>
<gene>
    <name evidence="2" type="ORF">CH333_07495</name>
</gene>
<evidence type="ECO:0000313" key="3">
    <source>
        <dbReference type="Proteomes" id="UP000215215"/>
    </source>
</evidence>
<dbReference type="Pfam" id="PF07879">
    <property type="entry name" value="PHB_acc_N"/>
    <property type="match status" value="1"/>
</dbReference>
<feature type="domain" description="PHA accumulation regulator DNA-binding N-terminal" evidence="1">
    <location>
        <begin position="3"/>
        <end position="62"/>
    </location>
</feature>
<comment type="caution">
    <text evidence="2">The sequence shown here is derived from an EMBL/GenBank/DDBJ whole genome shotgun (WGS) entry which is preliminary data.</text>
</comment>
<dbReference type="InterPro" id="IPR012909">
    <property type="entry name" value="PHA_DNA-bd_N"/>
</dbReference>